<dbReference type="InterPro" id="IPR013087">
    <property type="entry name" value="Znf_C2H2_type"/>
</dbReference>
<keyword evidence="5 11" id="KW-0863">Zinc-finger</keyword>
<dbReference type="PROSITE" id="PS50157">
    <property type="entry name" value="ZINC_FINGER_C2H2_2"/>
    <property type="match status" value="2"/>
</dbReference>
<comment type="subcellular location">
    <subcellularLocation>
        <location evidence="1">Nucleus</location>
    </subcellularLocation>
</comment>
<dbReference type="PANTHER" id="PTHR23226:SF416">
    <property type="entry name" value="FI01424P"/>
    <property type="match status" value="1"/>
</dbReference>
<dbReference type="SUPFAM" id="SSF57667">
    <property type="entry name" value="beta-beta-alpha zinc fingers"/>
    <property type="match status" value="1"/>
</dbReference>
<dbReference type="GO" id="GO:0005634">
    <property type="term" value="C:nucleus"/>
    <property type="evidence" value="ECO:0007669"/>
    <property type="project" value="UniProtKB-SubCell"/>
</dbReference>
<evidence type="ECO:0000256" key="2">
    <source>
        <dbReference type="ARBA" id="ARBA00006991"/>
    </source>
</evidence>
<dbReference type="GO" id="GO:0000978">
    <property type="term" value="F:RNA polymerase II cis-regulatory region sequence-specific DNA binding"/>
    <property type="evidence" value="ECO:0007669"/>
    <property type="project" value="TreeGrafter"/>
</dbReference>
<keyword evidence="10" id="KW-0539">Nucleus</keyword>
<feature type="domain" description="C2H2-type" evidence="12">
    <location>
        <begin position="37"/>
        <end position="58"/>
    </location>
</feature>
<protein>
    <submittedName>
        <fullName evidence="13">ZN551 protein</fullName>
    </submittedName>
</protein>
<dbReference type="Proteomes" id="UP000572057">
    <property type="component" value="Unassembled WGS sequence"/>
</dbReference>
<organism evidence="13 14">
    <name type="scientific">Helopsaltes ochotensis</name>
    <name type="common">Middendorff's grasshopper-warbler</name>
    <dbReference type="NCBI Taxonomy" id="3150915"/>
    <lineage>
        <taxon>Eukaryota</taxon>
        <taxon>Metazoa</taxon>
        <taxon>Chordata</taxon>
        <taxon>Craniata</taxon>
        <taxon>Vertebrata</taxon>
        <taxon>Euteleostomi</taxon>
        <taxon>Archelosauria</taxon>
        <taxon>Archosauria</taxon>
        <taxon>Dinosauria</taxon>
        <taxon>Saurischia</taxon>
        <taxon>Theropoda</taxon>
        <taxon>Coelurosauria</taxon>
        <taxon>Aves</taxon>
        <taxon>Neognathae</taxon>
        <taxon>Neoaves</taxon>
        <taxon>Telluraves</taxon>
        <taxon>Australaves</taxon>
        <taxon>Passeriformes</taxon>
        <taxon>Sylvioidea</taxon>
        <taxon>Locustellidae</taxon>
        <taxon>Helopsaltes</taxon>
    </lineage>
</organism>
<evidence type="ECO:0000256" key="5">
    <source>
        <dbReference type="ARBA" id="ARBA00022771"/>
    </source>
</evidence>
<dbReference type="PROSITE" id="PS00028">
    <property type="entry name" value="ZINC_FINGER_C2H2_1"/>
    <property type="match status" value="1"/>
</dbReference>
<keyword evidence="9" id="KW-0804">Transcription</keyword>
<feature type="domain" description="C2H2-type" evidence="12">
    <location>
        <begin position="9"/>
        <end position="36"/>
    </location>
</feature>
<gene>
    <name evidence="13" type="primary">Znf551_1</name>
    <name evidence="13" type="ORF">LOCOCH_R15923</name>
</gene>
<name>A0A7L1S9K1_9PASS</name>
<dbReference type="EMBL" id="VXBM01003039">
    <property type="protein sequence ID" value="NXO46022.1"/>
    <property type="molecule type" value="Genomic_DNA"/>
</dbReference>
<evidence type="ECO:0000256" key="6">
    <source>
        <dbReference type="ARBA" id="ARBA00022833"/>
    </source>
</evidence>
<keyword evidence="3" id="KW-0479">Metal-binding</keyword>
<evidence type="ECO:0000256" key="9">
    <source>
        <dbReference type="ARBA" id="ARBA00023163"/>
    </source>
</evidence>
<dbReference type="FunFam" id="3.30.160.60:FF:000200">
    <property type="entry name" value="zinc finger protein 510 isoform X2"/>
    <property type="match status" value="1"/>
</dbReference>
<keyword evidence="4" id="KW-0677">Repeat</keyword>
<evidence type="ECO:0000256" key="7">
    <source>
        <dbReference type="ARBA" id="ARBA00023015"/>
    </source>
</evidence>
<keyword evidence="7" id="KW-0805">Transcription regulation</keyword>
<keyword evidence="6" id="KW-0862">Zinc</keyword>
<dbReference type="PANTHER" id="PTHR23226">
    <property type="entry name" value="ZINC FINGER AND SCAN DOMAIN-CONTAINING"/>
    <property type="match status" value="1"/>
</dbReference>
<feature type="non-terminal residue" evidence="13">
    <location>
        <position position="1"/>
    </location>
</feature>
<keyword evidence="14" id="KW-1185">Reference proteome</keyword>
<evidence type="ECO:0000256" key="1">
    <source>
        <dbReference type="ARBA" id="ARBA00004123"/>
    </source>
</evidence>
<dbReference type="InterPro" id="IPR036236">
    <property type="entry name" value="Znf_C2H2_sf"/>
</dbReference>
<dbReference type="OrthoDB" id="9893417at2759"/>
<feature type="non-terminal residue" evidence="13">
    <location>
        <position position="58"/>
    </location>
</feature>
<evidence type="ECO:0000256" key="4">
    <source>
        <dbReference type="ARBA" id="ARBA00022737"/>
    </source>
</evidence>
<dbReference type="FunFam" id="3.30.160.60:FF:000387">
    <property type="entry name" value="Zinc finger protein 354A"/>
    <property type="match status" value="1"/>
</dbReference>
<evidence type="ECO:0000256" key="3">
    <source>
        <dbReference type="ARBA" id="ARBA00022723"/>
    </source>
</evidence>
<comment type="similarity">
    <text evidence="2">Belongs to the krueppel C2H2-type zinc-finger protein family.</text>
</comment>
<dbReference type="Pfam" id="PF00096">
    <property type="entry name" value="zf-C2H2"/>
    <property type="match status" value="2"/>
</dbReference>
<dbReference type="Gene3D" id="3.30.160.60">
    <property type="entry name" value="Classic Zinc Finger"/>
    <property type="match status" value="2"/>
</dbReference>
<dbReference type="SMART" id="SM00355">
    <property type="entry name" value="ZnF_C2H2"/>
    <property type="match status" value="1"/>
</dbReference>
<evidence type="ECO:0000313" key="14">
    <source>
        <dbReference type="Proteomes" id="UP000572057"/>
    </source>
</evidence>
<reference evidence="14" key="1">
    <citation type="submission" date="2019-09" db="EMBL/GenBank/DDBJ databases">
        <title>Bird 10,000 Genomes (B10K) Project - Family phase.</title>
        <authorList>
            <person name="Zhang G."/>
        </authorList>
    </citation>
    <scope>NUCLEOTIDE SEQUENCE [LARGE SCALE GENOMIC DNA]</scope>
</reference>
<evidence type="ECO:0000256" key="11">
    <source>
        <dbReference type="PROSITE-ProRule" id="PRU00042"/>
    </source>
</evidence>
<dbReference type="AlphaFoldDB" id="A0A7L1S9K1"/>
<keyword evidence="8" id="KW-0238">DNA-binding</keyword>
<comment type="caution">
    <text evidence="13">The sequence shown here is derived from an EMBL/GenBank/DDBJ whole genome shotgun (WGS) entry which is preliminary data.</text>
</comment>
<evidence type="ECO:0000313" key="13">
    <source>
        <dbReference type="EMBL" id="NXO46022.1"/>
    </source>
</evidence>
<evidence type="ECO:0000256" key="10">
    <source>
        <dbReference type="ARBA" id="ARBA00023242"/>
    </source>
</evidence>
<dbReference type="GO" id="GO:0000981">
    <property type="term" value="F:DNA-binding transcription factor activity, RNA polymerase II-specific"/>
    <property type="evidence" value="ECO:0007669"/>
    <property type="project" value="TreeGrafter"/>
</dbReference>
<evidence type="ECO:0000259" key="12">
    <source>
        <dbReference type="PROSITE" id="PS50157"/>
    </source>
</evidence>
<sequence length="58" mass="6885">QIHDGEKPHKCLECAKTFRQRSSLIRHQRIHTGERPYEWGECGKSFSRRASLIQHQLI</sequence>
<dbReference type="GO" id="GO:0008270">
    <property type="term" value="F:zinc ion binding"/>
    <property type="evidence" value="ECO:0007669"/>
    <property type="project" value="UniProtKB-KW"/>
</dbReference>
<evidence type="ECO:0000256" key="8">
    <source>
        <dbReference type="ARBA" id="ARBA00023125"/>
    </source>
</evidence>
<accession>A0A7L1S9K1</accession>
<proteinExistence type="inferred from homology"/>